<organism evidence="12 13">
    <name type="scientific">Desmophyllum pertusum</name>
    <dbReference type="NCBI Taxonomy" id="174260"/>
    <lineage>
        <taxon>Eukaryota</taxon>
        <taxon>Metazoa</taxon>
        <taxon>Cnidaria</taxon>
        <taxon>Anthozoa</taxon>
        <taxon>Hexacorallia</taxon>
        <taxon>Scleractinia</taxon>
        <taxon>Caryophylliina</taxon>
        <taxon>Caryophylliidae</taxon>
        <taxon>Desmophyllum</taxon>
    </lineage>
</organism>
<accession>A0A9W9ZP92</accession>
<feature type="transmembrane region" description="Helical" evidence="10">
    <location>
        <begin position="195"/>
        <end position="222"/>
    </location>
</feature>
<keyword evidence="9" id="KW-0807">Transducer</keyword>
<evidence type="ECO:0000256" key="5">
    <source>
        <dbReference type="ARBA" id="ARBA00023040"/>
    </source>
</evidence>
<evidence type="ECO:0000256" key="6">
    <source>
        <dbReference type="ARBA" id="ARBA00023136"/>
    </source>
</evidence>
<dbReference type="PANTHER" id="PTHR24248:SF125">
    <property type="entry name" value="DOPAMINE D2-LIKE RECEPTOR"/>
    <property type="match status" value="1"/>
</dbReference>
<evidence type="ECO:0000256" key="10">
    <source>
        <dbReference type="SAM" id="Phobius"/>
    </source>
</evidence>
<evidence type="ECO:0000259" key="11">
    <source>
        <dbReference type="PROSITE" id="PS50262"/>
    </source>
</evidence>
<feature type="transmembrane region" description="Helical" evidence="10">
    <location>
        <begin position="295"/>
        <end position="314"/>
    </location>
</feature>
<keyword evidence="13" id="KW-1185">Reference proteome</keyword>
<feature type="transmembrane region" description="Helical" evidence="10">
    <location>
        <begin position="42"/>
        <end position="67"/>
    </location>
</feature>
<keyword evidence="8" id="KW-0675">Receptor</keyword>
<dbReference type="InterPro" id="IPR017452">
    <property type="entry name" value="GPCR_Rhodpsn_7TM"/>
</dbReference>
<dbReference type="EMBL" id="MU825887">
    <property type="protein sequence ID" value="KAJ7384413.1"/>
    <property type="molecule type" value="Genomic_DNA"/>
</dbReference>
<dbReference type="InterPro" id="IPR000276">
    <property type="entry name" value="GPCR_Rhodpsn"/>
</dbReference>
<feature type="transmembrane region" description="Helical" evidence="10">
    <location>
        <begin position="255"/>
        <end position="275"/>
    </location>
</feature>
<dbReference type="PANTHER" id="PTHR24248">
    <property type="entry name" value="ADRENERGIC RECEPTOR-RELATED G-PROTEIN COUPLED RECEPTOR"/>
    <property type="match status" value="1"/>
</dbReference>
<evidence type="ECO:0000256" key="7">
    <source>
        <dbReference type="ARBA" id="ARBA00023157"/>
    </source>
</evidence>
<feature type="transmembrane region" description="Helical" evidence="10">
    <location>
        <begin position="158"/>
        <end position="175"/>
    </location>
</feature>
<dbReference type="Proteomes" id="UP001163046">
    <property type="component" value="Unassembled WGS sequence"/>
</dbReference>
<name>A0A9W9ZP92_9CNID</name>
<keyword evidence="7" id="KW-1015">Disulfide bond</keyword>
<evidence type="ECO:0000256" key="9">
    <source>
        <dbReference type="ARBA" id="ARBA00023224"/>
    </source>
</evidence>
<feature type="domain" description="G-protein coupled receptors family 1 profile" evidence="11">
    <location>
        <begin position="58"/>
        <end position="311"/>
    </location>
</feature>
<dbReference type="CDD" id="cd00637">
    <property type="entry name" value="7tm_classA_rhodopsin-like"/>
    <property type="match status" value="1"/>
</dbReference>
<protein>
    <recommendedName>
        <fullName evidence="11">G-protein coupled receptors family 1 profile domain-containing protein</fullName>
    </recommendedName>
</protein>
<evidence type="ECO:0000256" key="2">
    <source>
        <dbReference type="ARBA" id="ARBA00022475"/>
    </source>
</evidence>
<keyword evidence="3 10" id="KW-0812">Transmembrane</keyword>
<comment type="caution">
    <text evidence="12">The sequence shown here is derived from an EMBL/GenBank/DDBJ whole genome shotgun (WGS) entry which is preliminary data.</text>
</comment>
<keyword evidence="2" id="KW-1003">Cell membrane</keyword>
<evidence type="ECO:0000256" key="8">
    <source>
        <dbReference type="ARBA" id="ARBA00023170"/>
    </source>
</evidence>
<keyword evidence="5" id="KW-0297">G-protein coupled receptor</keyword>
<dbReference type="GO" id="GO:0004930">
    <property type="term" value="F:G protein-coupled receptor activity"/>
    <property type="evidence" value="ECO:0007669"/>
    <property type="project" value="UniProtKB-KW"/>
</dbReference>
<comment type="subcellular location">
    <subcellularLocation>
        <location evidence="1">Cell membrane</location>
        <topology evidence="1">Multi-pass membrane protein</topology>
    </subcellularLocation>
</comment>
<evidence type="ECO:0000313" key="13">
    <source>
        <dbReference type="Proteomes" id="UP001163046"/>
    </source>
</evidence>
<sequence>MSEISANNSTVMLSSDLKLPVFQPNVADINNHDENCSKELDFIFWIINGGIGALILLGNSLTCAAFLRFENLRRSYMNLLLLSLAICDALMGVTVTPGYAAFCTGCTYGLSKLCWIFEGGKDVCFLNSTFNLLAISYDRYLAIFQPLKYQSKMSRRKIRYILSAVWITPVCLALVRNIWSHNQPQNVIEEWNRTYSYILLCVFVIVPILIVSVINVAIFTAIRKQRRKITVFKDNNYKYWWKKKHRMQYLQLRKGTLSCVLVVIAFVVCWLPRAFYYLFYVFDHPELVTPFLRKISVTFLLFQSSMNSLIYSFYRREFRHAVRSLIKC</sequence>
<evidence type="ECO:0000313" key="12">
    <source>
        <dbReference type="EMBL" id="KAJ7384413.1"/>
    </source>
</evidence>
<keyword evidence="6 10" id="KW-0472">Membrane</keyword>
<feature type="transmembrane region" description="Helical" evidence="10">
    <location>
        <begin position="79"/>
        <end position="100"/>
    </location>
</feature>
<keyword evidence="4 10" id="KW-1133">Transmembrane helix</keyword>
<dbReference type="OrthoDB" id="6147321at2759"/>
<evidence type="ECO:0000256" key="1">
    <source>
        <dbReference type="ARBA" id="ARBA00004651"/>
    </source>
</evidence>
<dbReference type="Pfam" id="PF00001">
    <property type="entry name" value="7tm_1"/>
    <property type="match status" value="1"/>
</dbReference>
<dbReference type="PROSITE" id="PS50262">
    <property type="entry name" value="G_PROTEIN_RECEP_F1_2"/>
    <property type="match status" value="1"/>
</dbReference>
<dbReference type="Gene3D" id="1.20.1070.10">
    <property type="entry name" value="Rhodopsin 7-helix transmembrane proteins"/>
    <property type="match status" value="1"/>
</dbReference>
<evidence type="ECO:0000256" key="4">
    <source>
        <dbReference type="ARBA" id="ARBA00022989"/>
    </source>
</evidence>
<feature type="transmembrane region" description="Helical" evidence="10">
    <location>
        <begin position="120"/>
        <end position="137"/>
    </location>
</feature>
<proteinExistence type="predicted"/>
<reference evidence="12" key="1">
    <citation type="submission" date="2023-01" db="EMBL/GenBank/DDBJ databases">
        <title>Genome assembly of the deep-sea coral Lophelia pertusa.</title>
        <authorList>
            <person name="Herrera S."/>
            <person name="Cordes E."/>
        </authorList>
    </citation>
    <scope>NUCLEOTIDE SEQUENCE</scope>
    <source>
        <strain evidence="12">USNM1676648</strain>
        <tissue evidence="12">Polyp</tissue>
    </source>
</reference>
<dbReference type="GO" id="GO:0005886">
    <property type="term" value="C:plasma membrane"/>
    <property type="evidence" value="ECO:0007669"/>
    <property type="project" value="UniProtKB-SubCell"/>
</dbReference>
<evidence type="ECO:0000256" key="3">
    <source>
        <dbReference type="ARBA" id="ARBA00022692"/>
    </source>
</evidence>
<dbReference type="SUPFAM" id="SSF81321">
    <property type="entry name" value="Family A G protein-coupled receptor-like"/>
    <property type="match status" value="1"/>
</dbReference>
<dbReference type="PRINTS" id="PR00237">
    <property type="entry name" value="GPCRRHODOPSN"/>
</dbReference>
<gene>
    <name evidence="12" type="ORF">OS493_021825</name>
</gene>
<dbReference type="AlphaFoldDB" id="A0A9W9ZP92"/>